<evidence type="ECO:0000259" key="1">
    <source>
        <dbReference type="Pfam" id="PF04296"/>
    </source>
</evidence>
<proteinExistence type="predicted"/>
<sequence length="117" mass="13081">MVPVRTCVGCRRRVEQGDVVRFALAPESEQGDGGALPRVVPDLARRRIGRGAWLHPQEECLEQAVRRKAFHRAFRRPVSVDGLEMTEVIRQVAARRPLHVSDESGFESDGHPMSIDG</sequence>
<comment type="caution">
    <text evidence="2">The sequence shown here is derived from an EMBL/GenBank/DDBJ whole genome shotgun (WGS) entry which is preliminary data.</text>
</comment>
<organism evidence="2 3">
    <name type="scientific">Nesterenkonia aerolata</name>
    <dbReference type="NCBI Taxonomy" id="3074079"/>
    <lineage>
        <taxon>Bacteria</taxon>
        <taxon>Bacillati</taxon>
        <taxon>Actinomycetota</taxon>
        <taxon>Actinomycetes</taxon>
        <taxon>Micrococcales</taxon>
        <taxon>Micrococcaceae</taxon>
        <taxon>Nesterenkonia</taxon>
    </lineage>
</organism>
<dbReference type="InterPro" id="IPR007393">
    <property type="entry name" value="YlxR_dom"/>
</dbReference>
<dbReference type="RefSeq" id="WP_310547010.1">
    <property type="nucleotide sequence ID" value="NZ_JAVKGR010000001.1"/>
</dbReference>
<gene>
    <name evidence="2" type="ORF">RIL96_00350</name>
</gene>
<reference evidence="2 3" key="1">
    <citation type="submission" date="2023-09" db="EMBL/GenBank/DDBJ databases">
        <title>Description of three actinobacteria isolated from air of manufacturing shop in a pharmaceutical factory.</title>
        <authorList>
            <person name="Zhang D.-F."/>
        </authorList>
    </citation>
    <scope>NUCLEOTIDE SEQUENCE [LARGE SCALE GENOMIC DNA]</scope>
    <source>
        <strain evidence="2 3">LY-0111</strain>
    </source>
</reference>
<dbReference type="Proteomes" id="UP001251870">
    <property type="component" value="Unassembled WGS sequence"/>
</dbReference>
<dbReference type="EMBL" id="JAVKGR010000001">
    <property type="protein sequence ID" value="MDR8018017.1"/>
    <property type="molecule type" value="Genomic_DNA"/>
</dbReference>
<evidence type="ECO:0000313" key="2">
    <source>
        <dbReference type="EMBL" id="MDR8018017.1"/>
    </source>
</evidence>
<keyword evidence="3" id="KW-1185">Reference proteome</keyword>
<dbReference type="SUPFAM" id="SSF64376">
    <property type="entry name" value="YlxR-like"/>
    <property type="match status" value="1"/>
</dbReference>
<name>A0ABU2DND0_9MICC</name>
<feature type="domain" description="YlxR" evidence="1">
    <location>
        <begin position="5"/>
        <end position="81"/>
    </location>
</feature>
<protein>
    <submittedName>
        <fullName evidence="2">YlxR family protein</fullName>
    </submittedName>
</protein>
<dbReference type="InterPro" id="IPR035931">
    <property type="entry name" value="YlxR-like_sf"/>
</dbReference>
<accession>A0ABU2DND0</accession>
<dbReference type="PANTHER" id="PTHR34215:SF1">
    <property type="entry name" value="YLXR DOMAIN-CONTAINING PROTEIN"/>
    <property type="match status" value="1"/>
</dbReference>
<evidence type="ECO:0000313" key="3">
    <source>
        <dbReference type="Proteomes" id="UP001251870"/>
    </source>
</evidence>
<dbReference type="Gene3D" id="3.30.1230.10">
    <property type="entry name" value="YlxR-like"/>
    <property type="match status" value="1"/>
</dbReference>
<dbReference type="PANTHER" id="PTHR34215">
    <property type="entry name" value="BLL0784 PROTEIN"/>
    <property type="match status" value="1"/>
</dbReference>
<dbReference type="Pfam" id="PF04296">
    <property type="entry name" value="YlxR"/>
    <property type="match status" value="1"/>
</dbReference>
<dbReference type="InterPro" id="IPR037465">
    <property type="entry name" value="YlxR"/>
</dbReference>